<dbReference type="InterPro" id="IPR036779">
    <property type="entry name" value="LysM_dom_sf"/>
</dbReference>
<protein>
    <submittedName>
        <fullName evidence="2">LysM peptidoglycan-binding domain-containing protein</fullName>
    </submittedName>
</protein>
<dbReference type="CDD" id="cd00118">
    <property type="entry name" value="LysM"/>
    <property type="match status" value="1"/>
</dbReference>
<name>A0ABV6Z6G0_UNCC1</name>
<comment type="caution">
    <text evidence="2">The sequence shown here is derived from an EMBL/GenBank/DDBJ whole genome shotgun (WGS) entry which is preliminary data.</text>
</comment>
<organism evidence="2 3">
    <name type="scientific">candidate division CSSED10-310 bacterium</name>
    <dbReference type="NCBI Taxonomy" id="2855610"/>
    <lineage>
        <taxon>Bacteria</taxon>
        <taxon>Bacteria division CSSED10-310</taxon>
    </lineage>
</organism>
<dbReference type="PANTHER" id="PTHR34700:SF4">
    <property type="entry name" value="PHAGE-LIKE ELEMENT PBSX PROTEIN XKDP"/>
    <property type="match status" value="1"/>
</dbReference>
<proteinExistence type="predicted"/>
<feature type="domain" description="LysM" evidence="1">
    <location>
        <begin position="38"/>
        <end position="87"/>
    </location>
</feature>
<evidence type="ECO:0000259" key="1">
    <source>
        <dbReference type="PROSITE" id="PS51782"/>
    </source>
</evidence>
<dbReference type="EMBL" id="JBHPBY010000687">
    <property type="protein sequence ID" value="MFC1854033.1"/>
    <property type="molecule type" value="Genomic_DNA"/>
</dbReference>
<dbReference type="Proteomes" id="UP001594351">
    <property type="component" value="Unassembled WGS sequence"/>
</dbReference>
<gene>
    <name evidence="2" type="ORF">ACFL27_27930</name>
</gene>
<dbReference type="InterPro" id="IPR018392">
    <property type="entry name" value="LysM"/>
</dbReference>
<reference evidence="2 3" key="1">
    <citation type="submission" date="2024-09" db="EMBL/GenBank/DDBJ databases">
        <title>Laminarin stimulates single cell rates of sulfate reduction while oxygen inhibits transcriptomic activity in coastal marine sediment.</title>
        <authorList>
            <person name="Lindsay M."/>
            <person name="Orcutt B."/>
            <person name="Emerson D."/>
            <person name="Stepanauskas R."/>
            <person name="D'Angelo T."/>
        </authorList>
    </citation>
    <scope>NUCLEOTIDE SEQUENCE [LARGE SCALE GENOMIC DNA]</scope>
    <source>
        <strain evidence="2">SAG AM-311-K15</strain>
    </source>
</reference>
<dbReference type="PANTHER" id="PTHR34700">
    <property type="entry name" value="POTASSIUM BINDING PROTEIN KBP"/>
    <property type="match status" value="1"/>
</dbReference>
<keyword evidence="3" id="KW-1185">Reference proteome</keyword>
<evidence type="ECO:0000313" key="3">
    <source>
        <dbReference type="Proteomes" id="UP001594351"/>
    </source>
</evidence>
<dbReference type="Gene3D" id="3.10.350.10">
    <property type="entry name" value="LysM domain"/>
    <property type="match status" value="1"/>
</dbReference>
<sequence>FTTVVFAVDDRDGVTYNGVTYYLPQTRDKIELPAGLPDTVTVNSGDTLWGLSSTHLKDPFLWPLLWENNMEEVQNPHLIYPGQVIKLPKSGMVIPTQAAQAPGGFEEAAQIGADGQPIPLGEGEMTVTQYIESQRIPMATDTDRETCGYITKETEEVGSIVASENPSLQLSINDIVYVNIGEDDNVKAGDIFTVFIYARKVMHPHNKDYLGQLVKIKGRVKILCTQKNSSTAIISKAYDSMSLKDKLKPYIPTEMQYREDPPETTFCDPSSGELPGVIVDVSSGGEGLSDSVIIAEQNVIYIDRGSNEGVAVGQYYATFARVARGIGENEDTKVYNISNGEAIIIGVKEKTATALVTKSSSALYIGDLVDLKK</sequence>
<evidence type="ECO:0000313" key="2">
    <source>
        <dbReference type="EMBL" id="MFC1854033.1"/>
    </source>
</evidence>
<accession>A0ABV6Z6G0</accession>
<dbReference type="Pfam" id="PF01476">
    <property type="entry name" value="LysM"/>
    <property type="match status" value="1"/>
</dbReference>
<dbReference type="InterPro" id="IPR052196">
    <property type="entry name" value="Bact_Kbp"/>
</dbReference>
<feature type="non-terminal residue" evidence="2">
    <location>
        <position position="1"/>
    </location>
</feature>
<dbReference type="PROSITE" id="PS51782">
    <property type="entry name" value="LYSM"/>
    <property type="match status" value="1"/>
</dbReference>